<sequence length="674" mass="78434">MKKVRLIFGTHNSISPGSDNGQIEEIYQKAYKPFLTLLYNFPEISAVLYYSGPLLEWFEKHHPEFNTVLGEMIDKRQIELLGGGYYEPVLSMIPAQDRVGQIELMTTYLRKSFGKRARGCWLPGRIWEPQLASVLRSSGIDYTFLDDTHFEAAGFRDDELYMPAITEDQGKTITVFPISRRIMSGFGKIVPRKIIEDICSDNSGDGKVVVIFPNGRQIGYENGHSLSINHQWLESFLNELRNNRKNIELVHPGRYVRQTRNSFNKAYFPCTSYGEIMKWVLPADRQVEYDTLTNELIESGIEPRWIYGGFFRQFLSKYKESNFLYSKMMHVSVLANQVRGDKYRKKAAKEELWKGQNNLAFWHGNQGGIYNANVRHKAYSSLIEGEKITREKGIFKTSLSSIDYDMDGEKEFLYQGHVTNAYVHSRGAVLFEFDHIASCWNYLNTMSRYPEPYHNETIRDEGYDKYGRYAFVDHFFDERNSVEDFRQMSYIEQGSFTNALYEAVDYNREQRKVTFVHTGSVVKNGYEYNIELQKRFTFKRSSVDVDYQIKNLSLHKAELCFGSEVNIAFNKNGDPDPKLYRIDDEYKDEVPEDSISHESVQQMLTFDGDNNTDVTLSVSSPAEMWTFPLYTYSREGGKVERNYQCSCYVPRWTFSLLKDEVWNVSLSLRIDRSS</sequence>
<feature type="domain" description="Alpha-amylase/4-alpha-glucanotransferase central" evidence="4">
    <location>
        <begin position="309"/>
        <end position="387"/>
    </location>
</feature>
<dbReference type="Proteomes" id="UP000587760">
    <property type="component" value="Unassembled WGS sequence"/>
</dbReference>
<keyword evidence="6" id="KW-0326">Glycosidase</keyword>
<dbReference type="Gene3D" id="3.20.110.20">
    <property type="match status" value="1"/>
</dbReference>
<dbReference type="GO" id="GO:0030246">
    <property type="term" value="F:carbohydrate binding"/>
    <property type="evidence" value="ECO:0007669"/>
    <property type="project" value="InterPro"/>
</dbReference>
<dbReference type="Pfam" id="PF09095">
    <property type="entry name" value="AmyA-gluTrfs_C"/>
    <property type="match status" value="2"/>
</dbReference>
<dbReference type="Pfam" id="PF09094">
    <property type="entry name" value="AmyA-A_glucT_m"/>
    <property type="match status" value="1"/>
</dbReference>
<dbReference type="InterPro" id="IPR052046">
    <property type="entry name" value="GH57_Enzymes"/>
</dbReference>
<proteinExistence type="inferred from homology"/>
<feature type="domain" description="Alpha-amylase/4-alpha-glucanotransferase C-terminal" evidence="5">
    <location>
        <begin position="403"/>
        <end position="456"/>
    </location>
</feature>
<dbReference type="InterPro" id="IPR011013">
    <property type="entry name" value="Gal_mutarotase_sf_dom"/>
</dbReference>
<dbReference type="PANTHER" id="PTHR36306">
    <property type="entry name" value="ALPHA-AMYLASE-RELATED-RELATED"/>
    <property type="match status" value="1"/>
</dbReference>
<evidence type="ECO:0000256" key="2">
    <source>
        <dbReference type="ARBA" id="ARBA00023277"/>
    </source>
</evidence>
<protein>
    <submittedName>
        <fullName evidence="6">Alpha-amylase</fullName>
        <ecNumber evidence="6">3.2.1.1</ecNumber>
    </submittedName>
</protein>
<evidence type="ECO:0000313" key="7">
    <source>
        <dbReference type="Proteomes" id="UP000587760"/>
    </source>
</evidence>
<comment type="caution">
    <text evidence="6">The sequence shown here is derived from an EMBL/GenBank/DDBJ whole genome shotgun (WGS) entry which is preliminary data.</text>
</comment>
<evidence type="ECO:0000259" key="5">
    <source>
        <dbReference type="Pfam" id="PF09095"/>
    </source>
</evidence>
<keyword evidence="2" id="KW-0119">Carbohydrate metabolism</keyword>
<dbReference type="SUPFAM" id="SSF88688">
    <property type="entry name" value="Families 57/38 glycoside transferase middle domain"/>
    <property type="match status" value="1"/>
</dbReference>
<feature type="domain" description="Glycoside hydrolase family 57 N-terminal" evidence="3">
    <location>
        <begin position="22"/>
        <end position="260"/>
    </location>
</feature>
<dbReference type="Pfam" id="PF03065">
    <property type="entry name" value="Glyco_hydro_57"/>
    <property type="match status" value="1"/>
</dbReference>
<dbReference type="PANTHER" id="PTHR36306:SF1">
    <property type="entry name" value="ALPHA-AMYLASE-RELATED"/>
    <property type="match status" value="1"/>
</dbReference>
<dbReference type="InterPro" id="IPR014718">
    <property type="entry name" value="GH-type_carb-bd"/>
</dbReference>
<dbReference type="EC" id="3.2.1.1" evidence="6"/>
<dbReference type="InterPro" id="IPR011330">
    <property type="entry name" value="Glyco_hydro/deAcase_b/a-brl"/>
</dbReference>
<name>A0A841R512_9SPIO</name>
<dbReference type="InterPro" id="IPR015179">
    <property type="entry name" value="A-amylase/a-glucTrfase_C"/>
</dbReference>
<dbReference type="RefSeq" id="WP_184746206.1">
    <property type="nucleotide sequence ID" value="NZ_JACHGJ010000002.1"/>
</dbReference>
<evidence type="ECO:0000313" key="6">
    <source>
        <dbReference type="EMBL" id="MBB6480244.1"/>
    </source>
</evidence>
<evidence type="ECO:0000259" key="4">
    <source>
        <dbReference type="Pfam" id="PF09094"/>
    </source>
</evidence>
<evidence type="ECO:0000259" key="3">
    <source>
        <dbReference type="Pfam" id="PF03065"/>
    </source>
</evidence>
<organism evidence="6 7">
    <name type="scientific">Spirochaeta isovalerica</name>
    <dbReference type="NCBI Taxonomy" id="150"/>
    <lineage>
        <taxon>Bacteria</taxon>
        <taxon>Pseudomonadati</taxon>
        <taxon>Spirochaetota</taxon>
        <taxon>Spirochaetia</taxon>
        <taxon>Spirochaetales</taxon>
        <taxon>Spirochaetaceae</taxon>
        <taxon>Spirochaeta</taxon>
    </lineage>
</organism>
<dbReference type="EMBL" id="JACHGJ010000002">
    <property type="protein sequence ID" value="MBB6480244.1"/>
    <property type="molecule type" value="Genomic_DNA"/>
</dbReference>
<dbReference type="InterPro" id="IPR015178">
    <property type="entry name" value="A-amylase/a-glucTrfase_central"/>
</dbReference>
<reference evidence="6 7" key="1">
    <citation type="submission" date="2020-08" db="EMBL/GenBank/DDBJ databases">
        <title>Genomic Encyclopedia of Type Strains, Phase IV (KMG-IV): sequencing the most valuable type-strain genomes for metagenomic binning, comparative biology and taxonomic classification.</title>
        <authorList>
            <person name="Goeker M."/>
        </authorList>
    </citation>
    <scope>NUCLEOTIDE SEQUENCE [LARGE SCALE GENOMIC DNA]</scope>
    <source>
        <strain evidence="6 7">DSM 2461</strain>
    </source>
</reference>
<comment type="similarity">
    <text evidence="1">Belongs to the glycosyl hydrolase 57 family.</text>
</comment>
<dbReference type="AlphaFoldDB" id="A0A841R512"/>
<dbReference type="GO" id="GO:0005975">
    <property type="term" value="P:carbohydrate metabolic process"/>
    <property type="evidence" value="ECO:0007669"/>
    <property type="project" value="InterPro"/>
</dbReference>
<dbReference type="Gene3D" id="2.70.98.10">
    <property type="match status" value="1"/>
</dbReference>
<evidence type="ECO:0000256" key="1">
    <source>
        <dbReference type="ARBA" id="ARBA00006821"/>
    </source>
</evidence>
<dbReference type="GO" id="GO:0004556">
    <property type="term" value="F:alpha-amylase activity"/>
    <property type="evidence" value="ECO:0007669"/>
    <property type="project" value="UniProtKB-EC"/>
</dbReference>
<dbReference type="InterPro" id="IPR004300">
    <property type="entry name" value="Glyco_hydro_57_N"/>
</dbReference>
<dbReference type="InterPro" id="IPR028995">
    <property type="entry name" value="Glyco_hydro_57/38_cen_sf"/>
</dbReference>
<gene>
    <name evidence="6" type="ORF">HNR50_001902</name>
</gene>
<dbReference type="SUPFAM" id="SSF74650">
    <property type="entry name" value="Galactose mutarotase-like"/>
    <property type="match status" value="1"/>
</dbReference>
<keyword evidence="7" id="KW-1185">Reference proteome</keyword>
<feature type="domain" description="Alpha-amylase/4-alpha-glucanotransferase C-terminal" evidence="5">
    <location>
        <begin position="463"/>
        <end position="666"/>
    </location>
</feature>
<keyword evidence="6" id="KW-0378">Hydrolase</keyword>
<accession>A0A841R512</accession>
<dbReference type="SUPFAM" id="SSF88713">
    <property type="entry name" value="Glycoside hydrolase/deacetylase"/>
    <property type="match status" value="1"/>
</dbReference>